<reference evidence="3 4" key="1">
    <citation type="submission" date="2017-11" db="EMBL/GenBank/DDBJ databases">
        <title>De novo assembly and phasing of dikaryotic genomes from two isolates of Puccinia coronata f. sp. avenae, the causal agent of oat crown rust.</title>
        <authorList>
            <person name="Miller M.E."/>
            <person name="Zhang Y."/>
            <person name="Omidvar V."/>
            <person name="Sperschneider J."/>
            <person name="Schwessinger B."/>
            <person name="Raley C."/>
            <person name="Palmer J.M."/>
            <person name="Garnica D."/>
            <person name="Upadhyaya N."/>
            <person name="Rathjen J."/>
            <person name="Taylor J.M."/>
            <person name="Park R.F."/>
            <person name="Dodds P.N."/>
            <person name="Hirsch C.D."/>
            <person name="Kianian S.F."/>
            <person name="Figueroa M."/>
        </authorList>
    </citation>
    <scope>NUCLEOTIDE SEQUENCE [LARGE SCALE GENOMIC DNA]</scope>
    <source>
        <strain evidence="3">12SD80</strain>
    </source>
</reference>
<dbReference type="GO" id="GO:0002098">
    <property type="term" value="P:tRNA wobble uridine modification"/>
    <property type="evidence" value="ECO:0007669"/>
    <property type="project" value="TreeGrafter"/>
</dbReference>
<dbReference type="PANTHER" id="PTHR11806">
    <property type="entry name" value="GLUCOSE INHIBITED DIVISION PROTEIN A"/>
    <property type="match status" value="1"/>
</dbReference>
<dbReference type="Pfam" id="PF01134">
    <property type="entry name" value="GIDA"/>
    <property type="match status" value="1"/>
</dbReference>
<name>A0A2N5US42_9BASI</name>
<sequence>MSASHTVQHLHLLLARSNLIYPGLWPGFYSECSIAQKAQQFLARALKRTEDYTKRLFSDRSMGLKLETGETLHGKAVVTAAVTFLGGEIRIGRKTCGRIGERSSTSLSNSRRCGFKLPRMKTGAPPRPSKRSINFQNLDVTPKPFSFFNKTARHADQQLFGWKTQTTKATHEFVPENLHPSSYVREEVRGPRYCPSLEVKVAGLSQRDEHMVWLEPRGFLSELSGFLSELSTRPAFPSPCLKMPSSKCCETLLPSKAWRWCSQDRVLSETTSTRESQMCRCDRLGLSMGSRVGKTLIERLTETVPESKDLEEEI</sequence>
<dbReference type="EMBL" id="PGCI01000100">
    <property type="protein sequence ID" value="PLW40569.1"/>
    <property type="molecule type" value="Genomic_DNA"/>
</dbReference>
<feature type="domain" description="MnmG N-terminal" evidence="2">
    <location>
        <begin position="59"/>
        <end position="230"/>
    </location>
</feature>
<evidence type="ECO:0000256" key="1">
    <source>
        <dbReference type="ARBA" id="ARBA00001974"/>
    </source>
</evidence>
<proteinExistence type="predicted"/>
<comment type="cofactor">
    <cofactor evidence="1">
        <name>FAD</name>
        <dbReference type="ChEBI" id="CHEBI:57692"/>
    </cofactor>
</comment>
<accession>A0A2N5US42</accession>
<gene>
    <name evidence="3" type="ORF">PCASD_07797</name>
</gene>
<dbReference type="Gene3D" id="2.40.30.260">
    <property type="match status" value="1"/>
</dbReference>
<dbReference type="Proteomes" id="UP000235392">
    <property type="component" value="Unassembled WGS sequence"/>
</dbReference>
<dbReference type="GO" id="GO:0050660">
    <property type="term" value="F:flavin adenine dinucleotide binding"/>
    <property type="evidence" value="ECO:0007669"/>
    <property type="project" value="InterPro"/>
</dbReference>
<organism evidence="3 4">
    <name type="scientific">Puccinia coronata f. sp. avenae</name>
    <dbReference type="NCBI Taxonomy" id="200324"/>
    <lineage>
        <taxon>Eukaryota</taxon>
        <taxon>Fungi</taxon>
        <taxon>Dikarya</taxon>
        <taxon>Basidiomycota</taxon>
        <taxon>Pucciniomycotina</taxon>
        <taxon>Pucciniomycetes</taxon>
        <taxon>Pucciniales</taxon>
        <taxon>Pucciniaceae</taxon>
        <taxon>Puccinia</taxon>
    </lineage>
</organism>
<dbReference type="InterPro" id="IPR040131">
    <property type="entry name" value="MnmG_N"/>
</dbReference>
<dbReference type="PANTHER" id="PTHR11806:SF0">
    <property type="entry name" value="PROTEIN MTO1 HOMOLOG, MITOCHONDRIAL"/>
    <property type="match status" value="1"/>
</dbReference>
<dbReference type="GO" id="GO:0030488">
    <property type="term" value="P:tRNA methylation"/>
    <property type="evidence" value="ECO:0007669"/>
    <property type="project" value="TreeGrafter"/>
</dbReference>
<protein>
    <recommendedName>
        <fullName evidence="2">MnmG N-terminal domain-containing protein</fullName>
    </recommendedName>
</protein>
<evidence type="ECO:0000313" key="3">
    <source>
        <dbReference type="EMBL" id="PLW40569.1"/>
    </source>
</evidence>
<dbReference type="AlphaFoldDB" id="A0A2N5US42"/>
<evidence type="ECO:0000313" key="4">
    <source>
        <dbReference type="Proteomes" id="UP000235392"/>
    </source>
</evidence>
<dbReference type="InterPro" id="IPR002218">
    <property type="entry name" value="MnmG-rel"/>
</dbReference>
<comment type="caution">
    <text evidence="3">The sequence shown here is derived from an EMBL/GenBank/DDBJ whole genome shotgun (WGS) entry which is preliminary data.</text>
</comment>
<evidence type="ECO:0000259" key="2">
    <source>
        <dbReference type="Pfam" id="PF01134"/>
    </source>
</evidence>